<keyword evidence="2" id="KW-1185">Reference proteome</keyword>
<protein>
    <submittedName>
        <fullName evidence="1">Uncharacterized protein</fullName>
    </submittedName>
</protein>
<reference evidence="1" key="1">
    <citation type="submission" date="2022-10" db="EMBL/GenBank/DDBJ databases">
        <title>Comparative genomic analysis of Cohnella hashimotonis sp. nov., isolated from the International Space Station.</title>
        <authorList>
            <person name="Simpson A."/>
            <person name="Venkateswaran K."/>
        </authorList>
    </citation>
    <scope>NUCLEOTIDE SEQUENCE</scope>
    <source>
        <strain evidence="1">DSM 28161</strain>
    </source>
</reference>
<dbReference type="AlphaFoldDB" id="A0A9X4KZL3"/>
<gene>
    <name evidence="1" type="ORF">OMP40_16035</name>
</gene>
<evidence type="ECO:0000313" key="2">
    <source>
        <dbReference type="Proteomes" id="UP001153404"/>
    </source>
</evidence>
<dbReference type="Proteomes" id="UP001153404">
    <property type="component" value="Unassembled WGS sequence"/>
</dbReference>
<organism evidence="1 2">
    <name type="scientific">Cohnella rhizosphaerae</name>
    <dbReference type="NCBI Taxonomy" id="1457232"/>
    <lineage>
        <taxon>Bacteria</taxon>
        <taxon>Bacillati</taxon>
        <taxon>Bacillota</taxon>
        <taxon>Bacilli</taxon>
        <taxon>Bacillales</taxon>
        <taxon>Paenibacillaceae</taxon>
        <taxon>Cohnella</taxon>
    </lineage>
</organism>
<accession>A0A9X4KZL3</accession>
<evidence type="ECO:0000313" key="1">
    <source>
        <dbReference type="EMBL" id="MDG0810712.1"/>
    </source>
</evidence>
<sequence>MPMSVAAAIASLAQAGMLDESAYSETMAVLLTSEFNHLAIMTAHSARVTGLSGL</sequence>
<proteinExistence type="predicted"/>
<name>A0A9X4KZL3_9BACL</name>
<comment type="caution">
    <text evidence="1">The sequence shown here is derived from an EMBL/GenBank/DDBJ whole genome shotgun (WGS) entry which is preliminary data.</text>
</comment>
<dbReference type="EMBL" id="JAPDIA010000003">
    <property type="protein sequence ID" value="MDG0810712.1"/>
    <property type="molecule type" value="Genomic_DNA"/>
</dbReference>